<dbReference type="Pfam" id="PF13424">
    <property type="entry name" value="TPR_12"/>
    <property type="match status" value="1"/>
</dbReference>
<dbReference type="GO" id="GO:0003677">
    <property type="term" value="F:DNA binding"/>
    <property type="evidence" value="ECO:0007669"/>
    <property type="project" value="InterPro"/>
</dbReference>
<dbReference type="AlphaFoldDB" id="A0A3D8PSN9"/>
<keyword evidence="1" id="KW-0802">TPR repeat</keyword>
<accession>A0A3D8PSN9</accession>
<dbReference type="Gene3D" id="1.10.260.40">
    <property type="entry name" value="lambda repressor-like DNA-binding domains"/>
    <property type="match status" value="1"/>
</dbReference>
<dbReference type="EMBL" id="PIOD01000008">
    <property type="protein sequence ID" value="RDW18974.1"/>
    <property type="molecule type" value="Genomic_DNA"/>
</dbReference>
<dbReference type="Gene3D" id="1.25.40.10">
    <property type="entry name" value="Tetratricopeptide repeat domain"/>
    <property type="match status" value="1"/>
</dbReference>
<gene>
    <name evidence="3" type="ORF">CWR45_09160</name>
</gene>
<dbReference type="CDD" id="cd00093">
    <property type="entry name" value="HTH_XRE"/>
    <property type="match status" value="1"/>
</dbReference>
<dbReference type="Pfam" id="PF01381">
    <property type="entry name" value="HTH_3"/>
    <property type="match status" value="1"/>
</dbReference>
<evidence type="ECO:0000256" key="1">
    <source>
        <dbReference type="PROSITE-ProRule" id="PRU00339"/>
    </source>
</evidence>
<evidence type="ECO:0000259" key="2">
    <source>
        <dbReference type="PROSITE" id="PS50943"/>
    </source>
</evidence>
<evidence type="ECO:0000313" key="3">
    <source>
        <dbReference type="EMBL" id="RDW18974.1"/>
    </source>
</evidence>
<feature type="repeat" description="TPR" evidence="1">
    <location>
        <begin position="228"/>
        <end position="261"/>
    </location>
</feature>
<dbReference type="SUPFAM" id="SSF47413">
    <property type="entry name" value="lambda repressor-like DNA-binding domains"/>
    <property type="match status" value="1"/>
</dbReference>
<keyword evidence="4" id="KW-1185">Reference proteome</keyword>
<dbReference type="InterPro" id="IPR011990">
    <property type="entry name" value="TPR-like_helical_dom_sf"/>
</dbReference>
<protein>
    <submittedName>
        <fullName evidence="3">Transcriptional regulator</fullName>
    </submittedName>
</protein>
<dbReference type="PANTHER" id="PTHR10098">
    <property type="entry name" value="RAPSYN-RELATED"/>
    <property type="match status" value="1"/>
</dbReference>
<comment type="caution">
    <text evidence="3">The sequence shown here is derived from an EMBL/GenBank/DDBJ whole genome shotgun (WGS) entry which is preliminary data.</text>
</comment>
<evidence type="ECO:0000313" key="4">
    <source>
        <dbReference type="Proteomes" id="UP000256520"/>
    </source>
</evidence>
<sequence>MMEIGSFIKLQRTKQEKTLGELAEGVVSISYLSKIENSKTQASPEIIKLLCNRLGIQIDNREEELIKEKLNDWFSMLFEVNNKEEIIKAYEEIQEILDRNLSENLLLFEIHKIRYYLILGEYDEAAKKINELKGLSNNFDSLQQFYWYKFRGNYYTALSDYSHAMQMYKKSEEKSGYLEYDLEEIEIADLNYTIAVTHSKLRNTLEAIEYANKALDIYMKLYNFLRCAQCHNILGISYRRIKMYDKAIKNYNLALHLGKLNNNRQLIQLTNQNLGYLYSTKGNSIEAIKHYTEVIYDKSIQPVERLATVSSLVREYYTIKNYEETRKIVNYGQELIEEISDIESCRIFYYVIYTYHYLLTEEYDKFEALVKQDFLPYLQKHEDYASVIIYSKLLANHYEKIHKYKDASKYYKEANFAYEQIINI</sequence>
<proteinExistence type="predicted"/>
<dbReference type="Proteomes" id="UP000256520">
    <property type="component" value="Unassembled WGS sequence"/>
</dbReference>
<dbReference type="SMART" id="SM00530">
    <property type="entry name" value="HTH_XRE"/>
    <property type="match status" value="1"/>
</dbReference>
<dbReference type="SUPFAM" id="SSF48452">
    <property type="entry name" value="TPR-like"/>
    <property type="match status" value="2"/>
</dbReference>
<feature type="domain" description="HTH cro/C1-type" evidence="2">
    <location>
        <begin position="8"/>
        <end position="61"/>
    </location>
</feature>
<organism evidence="3 4">
    <name type="scientific">Oceanobacillus chungangensis</name>
    <dbReference type="NCBI Taxonomy" id="1229152"/>
    <lineage>
        <taxon>Bacteria</taxon>
        <taxon>Bacillati</taxon>
        <taxon>Bacillota</taxon>
        <taxon>Bacilli</taxon>
        <taxon>Bacillales</taxon>
        <taxon>Bacillaceae</taxon>
        <taxon>Oceanobacillus</taxon>
    </lineage>
</organism>
<dbReference type="InterPro" id="IPR019734">
    <property type="entry name" value="TPR_rpt"/>
</dbReference>
<dbReference type="SMART" id="SM00028">
    <property type="entry name" value="TPR"/>
    <property type="match status" value="4"/>
</dbReference>
<dbReference type="PROSITE" id="PS50005">
    <property type="entry name" value="TPR"/>
    <property type="match status" value="1"/>
</dbReference>
<dbReference type="InterPro" id="IPR010982">
    <property type="entry name" value="Lambda_DNA-bd_dom_sf"/>
</dbReference>
<name>A0A3D8PSN9_9BACI</name>
<dbReference type="OrthoDB" id="252257at2"/>
<dbReference type="Pfam" id="PF13181">
    <property type="entry name" value="TPR_8"/>
    <property type="match status" value="1"/>
</dbReference>
<reference evidence="4" key="1">
    <citation type="submission" date="2017-11" db="EMBL/GenBank/DDBJ databases">
        <authorList>
            <person name="Zhu W."/>
        </authorList>
    </citation>
    <scope>NUCLEOTIDE SEQUENCE [LARGE SCALE GENOMIC DNA]</scope>
    <source>
        <strain evidence="4">CAU 1051</strain>
    </source>
</reference>
<dbReference type="PROSITE" id="PS50943">
    <property type="entry name" value="HTH_CROC1"/>
    <property type="match status" value="1"/>
</dbReference>
<dbReference type="InterPro" id="IPR001387">
    <property type="entry name" value="Cro/C1-type_HTH"/>
</dbReference>